<keyword evidence="3" id="KW-0805">Transcription regulation</keyword>
<accession>B9WJT2</accession>
<evidence type="ECO:0000313" key="7">
    <source>
        <dbReference type="EMBL" id="CAX40892.1"/>
    </source>
</evidence>
<evidence type="ECO:0000256" key="4">
    <source>
        <dbReference type="SAM" id="MobiDB-lite"/>
    </source>
</evidence>
<keyword evidence="3" id="KW-0804">Transcription</keyword>
<feature type="coiled-coil region" evidence="3">
    <location>
        <begin position="236"/>
        <end position="263"/>
    </location>
</feature>
<keyword evidence="1 2" id="KW-0539">Nucleus</keyword>
<evidence type="ECO:0000256" key="1">
    <source>
        <dbReference type="ARBA" id="ARBA00023242"/>
    </source>
</evidence>
<dbReference type="PANTHER" id="PTHR23195">
    <property type="entry name" value="YEATS DOMAIN"/>
    <property type="match status" value="1"/>
</dbReference>
<comment type="domain">
    <text evidence="3">The coiled-coil domain is required for assembly into the NuA4 complex.</text>
</comment>
<dbReference type="PROSITE" id="PS51037">
    <property type="entry name" value="YEATS"/>
    <property type="match status" value="1"/>
</dbReference>
<feature type="compositionally biased region" description="Low complexity" evidence="4">
    <location>
        <begin position="156"/>
        <end position="171"/>
    </location>
</feature>
<dbReference type="eggNOG" id="KOG3149">
    <property type="taxonomic scope" value="Eukaryota"/>
</dbReference>
<keyword evidence="3" id="KW-0227">DNA damage</keyword>
<keyword evidence="8" id="KW-1185">Reference proteome</keyword>
<comment type="subcellular location">
    <subcellularLocation>
        <location evidence="3">Nucleus</location>
    </subcellularLocation>
    <subcellularLocation>
        <location evidence="3">Cytoplasm</location>
    </subcellularLocation>
</comment>
<evidence type="ECO:0000256" key="2">
    <source>
        <dbReference type="PROSITE-ProRule" id="PRU00376"/>
    </source>
</evidence>
<dbReference type="RefSeq" id="XP_002421550.1">
    <property type="nucleotide sequence ID" value="XM_002421505.1"/>
</dbReference>
<keyword evidence="3" id="KW-0175">Coiled coil</keyword>
<dbReference type="Pfam" id="PF03366">
    <property type="entry name" value="YEATS"/>
    <property type="match status" value="1"/>
</dbReference>
<comment type="subunit">
    <text evidence="3">Component of the SWR1 chromatin-remodeling complex and of the NuA4 histone acetyltransferase complex.</text>
</comment>
<comment type="similarity">
    <text evidence="3">Belongs to the YAF9 family.</text>
</comment>
<dbReference type="KEGG" id="cdu:CD36_73430"/>
<gene>
    <name evidence="3" type="primary">YAF9</name>
    <name evidence="6" type="ordered locus">Cd36_73430</name>
    <name evidence="7" type="ORF">CD36_73430</name>
</gene>
<dbReference type="GO" id="GO:0016740">
    <property type="term" value="F:transferase activity"/>
    <property type="evidence" value="ECO:0007669"/>
    <property type="project" value="UniProtKB-KW"/>
</dbReference>
<dbReference type="OrthoDB" id="16041at2759"/>
<dbReference type="VEuPathDB" id="FungiDB:CD36_73430"/>
<dbReference type="AlphaFoldDB" id="B9WJT2"/>
<dbReference type="GO" id="GO:0005737">
    <property type="term" value="C:cytoplasm"/>
    <property type="evidence" value="ECO:0007669"/>
    <property type="project" value="UniProtKB-SubCell"/>
</dbReference>
<protein>
    <recommendedName>
        <fullName evidence="3">Protein AF-9 homolog</fullName>
    </recommendedName>
</protein>
<dbReference type="EMBL" id="FM992694">
    <property type="protein sequence ID" value="CAX40892.1"/>
    <property type="molecule type" value="Genomic_DNA"/>
</dbReference>
<keyword evidence="3" id="KW-0156">Chromatin regulator</keyword>
<name>B9WJT2_CANDC</name>
<dbReference type="GO" id="GO:0000812">
    <property type="term" value="C:Swr1 complex"/>
    <property type="evidence" value="ECO:0007669"/>
    <property type="project" value="UniProtKB-UniRule"/>
</dbReference>
<dbReference type="Proteomes" id="UP000002605">
    <property type="component" value="Chromosome 7"/>
</dbReference>
<organism evidence="7 8">
    <name type="scientific">Candida dubliniensis (strain CD36 / ATCC MYA-646 / CBS 7987 / NCPF 3949 / NRRL Y-17841)</name>
    <name type="common">Yeast</name>
    <dbReference type="NCBI Taxonomy" id="573826"/>
    <lineage>
        <taxon>Eukaryota</taxon>
        <taxon>Fungi</taxon>
        <taxon>Dikarya</taxon>
        <taxon>Ascomycota</taxon>
        <taxon>Saccharomycotina</taxon>
        <taxon>Pichiomycetes</taxon>
        <taxon>Debaryomycetaceae</taxon>
        <taxon>Candida/Lodderomyces clade</taxon>
        <taxon>Candida</taxon>
    </lineage>
</organism>
<dbReference type="Gene3D" id="2.60.40.1970">
    <property type="entry name" value="YEATS domain"/>
    <property type="match status" value="1"/>
</dbReference>
<keyword evidence="3" id="KW-0010">Activator</keyword>
<dbReference type="InterPro" id="IPR038704">
    <property type="entry name" value="YEAST_sf"/>
</dbReference>
<dbReference type="HOGENOM" id="CLU_051385_2_1_1"/>
<sequence>MSINSRRIKFVSISLPILYGNHAIKLTPEKRKSSTTRTTPIPPEHTHEWTVFFKPLLEDIDLTSIIKKITFKLHETYDNPIRTLESPPYQITETGWGEFEIIIKIHFKSNIELGINEKNFQIFHSLKLHPYNPQQMLQQQQMLQIQQQQQEEEEVNNVGGNNGNSTGNSTGNGVGEEKEKDMVVHSVLYDELVFNEPTEKTFELLTLKPINLIPYKLSNFNKRDQEFIRPDEINELNRLEIYINKINQEIEYQKNQYKLLEQEKLALLE</sequence>
<dbReference type="GO" id="GO:0006325">
    <property type="term" value="P:chromatin organization"/>
    <property type="evidence" value="ECO:0007669"/>
    <property type="project" value="UniProtKB-KW"/>
</dbReference>
<dbReference type="GO" id="GO:0006281">
    <property type="term" value="P:DNA repair"/>
    <property type="evidence" value="ECO:0007669"/>
    <property type="project" value="UniProtKB-UniRule"/>
</dbReference>
<dbReference type="GO" id="GO:0006355">
    <property type="term" value="P:regulation of DNA-templated transcription"/>
    <property type="evidence" value="ECO:0007669"/>
    <property type="project" value="InterPro"/>
</dbReference>
<dbReference type="GeneID" id="8049242"/>
<keyword evidence="3" id="KW-0234">DNA repair</keyword>
<keyword evidence="3" id="KW-0963">Cytoplasm</keyword>
<dbReference type="InterPro" id="IPR055129">
    <property type="entry name" value="YEATS_dom"/>
</dbReference>
<evidence type="ECO:0000256" key="3">
    <source>
        <dbReference type="RuleBase" id="RU367117"/>
    </source>
</evidence>
<evidence type="ECO:0000259" key="5">
    <source>
        <dbReference type="PROSITE" id="PS51037"/>
    </source>
</evidence>
<dbReference type="CGD" id="CAL0000160186">
    <property type="gene designation" value="Cd36_73430"/>
</dbReference>
<proteinExistence type="inferred from homology"/>
<reference evidence="7 8" key="1">
    <citation type="journal article" date="2009" name="Genome Res.">
        <title>Comparative genomics of the fungal pathogens Candida dubliniensis and Candida albicans.</title>
        <authorList>
            <person name="Jackson A.P."/>
            <person name="Gamble J.A."/>
            <person name="Yeomans T."/>
            <person name="Moran G.P."/>
            <person name="Saunders D."/>
            <person name="Harris D."/>
            <person name="Aslett M."/>
            <person name="Barrell J.F."/>
            <person name="Butler G."/>
            <person name="Citiulo F."/>
            <person name="Coleman D.C."/>
            <person name="de Groot P.W.J."/>
            <person name="Goodwin T.J."/>
            <person name="Quail M.A."/>
            <person name="McQuillan J."/>
            <person name="Munro C.A."/>
            <person name="Pain A."/>
            <person name="Poulter R.T."/>
            <person name="Rajandream M.A."/>
            <person name="Renauld H."/>
            <person name="Spiering M.J."/>
            <person name="Tivey A."/>
            <person name="Gow N.A.R."/>
            <person name="Barrell B."/>
            <person name="Sullivan D.J."/>
            <person name="Berriman M."/>
        </authorList>
    </citation>
    <scope>NUCLEOTIDE SEQUENCE [LARGE SCALE GENOMIC DNA]</scope>
    <source>
        <strain evidence="8">CD36 / ATCC MYA-646 / CBS 7987 / NCPF 3949 / NRRL Y-17841</strain>
    </source>
</reference>
<feature type="domain" description="YEATS" evidence="5">
    <location>
        <begin position="7"/>
        <end position="208"/>
    </location>
</feature>
<comment type="function">
    <text evidence="3">Component of the SWR1 complex which mediates the ATP-dependent exchange of histone H2A for an H2A variant leading to transcriptional regulation of selected genes by chromatin remodeling. Component of the NuA4 histone acetyltransferase complex which is involved in transcriptional activation of selected genes principally by acetylation of nucleosomal histones H4 and H2A. The NuA4 complex is also involved in DNA repair. Yaf9 may also be required for viability in conditions in which the structural integrity of the spindle is compromised.</text>
</comment>
<feature type="region of interest" description="Disordered" evidence="4">
    <location>
        <begin position="147"/>
        <end position="176"/>
    </location>
</feature>
<evidence type="ECO:0000313" key="6">
    <source>
        <dbReference type="CGD" id="CAL0000160186"/>
    </source>
</evidence>
<dbReference type="InterPro" id="IPR005033">
    <property type="entry name" value="YEATS"/>
</dbReference>
<evidence type="ECO:0000313" key="8">
    <source>
        <dbReference type="Proteomes" id="UP000002605"/>
    </source>
</evidence>